<feature type="compositionally biased region" description="Low complexity" evidence="2">
    <location>
        <begin position="168"/>
        <end position="182"/>
    </location>
</feature>
<dbReference type="Proteomes" id="UP001189429">
    <property type="component" value="Unassembled WGS sequence"/>
</dbReference>
<organism evidence="3 4">
    <name type="scientific">Prorocentrum cordatum</name>
    <dbReference type="NCBI Taxonomy" id="2364126"/>
    <lineage>
        <taxon>Eukaryota</taxon>
        <taxon>Sar</taxon>
        <taxon>Alveolata</taxon>
        <taxon>Dinophyceae</taxon>
        <taxon>Prorocentrales</taxon>
        <taxon>Prorocentraceae</taxon>
        <taxon>Prorocentrum</taxon>
    </lineage>
</organism>
<keyword evidence="4" id="KW-1185">Reference proteome</keyword>
<proteinExistence type="predicted"/>
<accession>A0ABN9VH29</accession>
<dbReference type="SUPFAM" id="SSF50814">
    <property type="entry name" value="Lipocalins"/>
    <property type="match status" value="1"/>
</dbReference>
<comment type="caution">
    <text evidence="3">The sequence shown here is derived from an EMBL/GenBank/DDBJ whole genome shotgun (WGS) entry which is preliminary data.</text>
</comment>
<dbReference type="EMBL" id="CAUYUJ010017171">
    <property type="protein sequence ID" value="CAK0872509.1"/>
    <property type="molecule type" value="Genomic_DNA"/>
</dbReference>
<evidence type="ECO:0000256" key="1">
    <source>
        <dbReference type="SAM" id="Coils"/>
    </source>
</evidence>
<name>A0ABN9VH29_9DINO</name>
<sequence>EEVEVLGSEGALGGGPDAAALSAVALARKELERDKSQLEEAKFELVQVLFQSVETARLEQHVQASKWFNAKALAQAREEVERKEALLKRVQKVLVRSGNFAKPVKGTTVVIQRNNFTVQVCPEMVDRAVAVAQADDDNSLYLVEGCNFWLRRLDFRLEGTRQDGADNVSVSSASSESSVSDSECSDDEDAAYTPVDSALLGCWVLDRCEGDMSDVMVDAGVDWITQRTAKSFNYGVGLVSHTLEQSGKKLTIEMKGGLKTLRTKIDMSSAGPSETQAEDGSEILVTGKWDGSALVIAGKAKGSGKVIQTTKRYLEGNELVQEIFPVSSKYSPAKRIFRLK</sequence>
<protein>
    <submittedName>
        <fullName evidence="3">Uncharacterized protein</fullName>
    </submittedName>
</protein>
<feature type="non-terminal residue" evidence="3">
    <location>
        <position position="1"/>
    </location>
</feature>
<evidence type="ECO:0000313" key="4">
    <source>
        <dbReference type="Proteomes" id="UP001189429"/>
    </source>
</evidence>
<gene>
    <name evidence="3" type="ORF">PCOR1329_LOCUS57956</name>
</gene>
<evidence type="ECO:0000256" key="2">
    <source>
        <dbReference type="SAM" id="MobiDB-lite"/>
    </source>
</evidence>
<feature type="region of interest" description="Disordered" evidence="2">
    <location>
        <begin position="166"/>
        <end position="188"/>
    </location>
</feature>
<dbReference type="Gene3D" id="2.40.128.20">
    <property type="match status" value="1"/>
</dbReference>
<feature type="coiled-coil region" evidence="1">
    <location>
        <begin position="21"/>
        <end position="48"/>
    </location>
</feature>
<keyword evidence="1" id="KW-0175">Coiled coil</keyword>
<dbReference type="InterPro" id="IPR012674">
    <property type="entry name" value="Calycin"/>
</dbReference>
<reference evidence="3" key="1">
    <citation type="submission" date="2023-10" db="EMBL/GenBank/DDBJ databases">
        <authorList>
            <person name="Chen Y."/>
            <person name="Shah S."/>
            <person name="Dougan E. K."/>
            <person name="Thang M."/>
            <person name="Chan C."/>
        </authorList>
    </citation>
    <scope>NUCLEOTIDE SEQUENCE [LARGE SCALE GENOMIC DNA]</scope>
</reference>
<evidence type="ECO:0000313" key="3">
    <source>
        <dbReference type="EMBL" id="CAK0872509.1"/>
    </source>
</evidence>